<feature type="chain" id="PRO_5035964136" description="Carboxypeptidase" evidence="11">
    <location>
        <begin position="21"/>
        <end position="538"/>
    </location>
</feature>
<keyword evidence="3" id="KW-0964">Secreted</keyword>
<dbReference type="GO" id="GO:0005576">
    <property type="term" value="C:extracellular region"/>
    <property type="evidence" value="ECO:0007669"/>
    <property type="project" value="UniProtKB-SubCell"/>
</dbReference>
<dbReference type="InterPro" id="IPR029058">
    <property type="entry name" value="AB_hydrolase_fold"/>
</dbReference>
<gene>
    <name evidence="12" type="ORF">F2Q69_00045245</name>
</gene>
<organism evidence="12 13">
    <name type="scientific">Brassica cretica</name>
    <name type="common">Mustard</name>
    <dbReference type="NCBI Taxonomy" id="69181"/>
    <lineage>
        <taxon>Eukaryota</taxon>
        <taxon>Viridiplantae</taxon>
        <taxon>Streptophyta</taxon>
        <taxon>Embryophyta</taxon>
        <taxon>Tracheophyta</taxon>
        <taxon>Spermatophyta</taxon>
        <taxon>Magnoliopsida</taxon>
        <taxon>eudicotyledons</taxon>
        <taxon>Gunneridae</taxon>
        <taxon>Pentapetalae</taxon>
        <taxon>rosids</taxon>
        <taxon>malvids</taxon>
        <taxon>Brassicales</taxon>
        <taxon>Brassicaceae</taxon>
        <taxon>Brassiceae</taxon>
        <taxon>Brassica</taxon>
    </lineage>
</organism>
<dbReference type="PANTHER" id="PTHR11802:SF280">
    <property type="entry name" value="SERINE CARBOXYPEPTIDASE-LIKE 35"/>
    <property type="match status" value="1"/>
</dbReference>
<dbReference type="FunFam" id="3.40.50.1820:FF:000030">
    <property type="entry name" value="Carboxypeptidase"/>
    <property type="match status" value="1"/>
</dbReference>
<comment type="function">
    <text evidence="10">Probable carboxypeptidase.</text>
</comment>
<dbReference type="EC" id="3.4.16.-" evidence="11"/>
<dbReference type="GO" id="GO:0004185">
    <property type="term" value="F:serine-type carboxypeptidase activity"/>
    <property type="evidence" value="ECO:0007669"/>
    <property type="project" value="UniProtKB-UniRule"/>
</dbReference>
<keyword evidence="6 11" id="KW-0732">Signal</keyword>
<dbReference type="GO" id="GO:0005773">
    <property type="term" value="C:vacuole"/>
    <property type="evidence" value="ECO:0007669"/>
    <property type="project" value="TreeGrafter"/>
</dbReference>
<evidence type="ECO:0000256" key="10">
    <source>
        <dbReference type="ARBA" id="ARBA00037399"/>
    </source>
</evidence>
<keyword evidence="8" id="KW-1015">Disulfide bond</keyword>
<dbReference type="EMBL" id="QGKX02001621">
    <property type="protein sequence ID" value="KAF3499321.1"/>
    <property type="molecule type" value="Genomic_DNA"/>
</dbReference>
<keyword evidence="7 11" id="KW-0378">Hydrolase</keyword>
<dbReference type="PANTHER" id="PTHR11802">
    <property type="entry name" value="SERINE PROTEASE FAMILY S10 SERINE CARBOXYPEPTIDASE"/>
    <property type="match status" value="1"/>
</dbReference>
<evidence type="ECO:0000256" key="11">
    <source>
        <dbReference type="RuleBase" id="RU361156"/>
    </source>
</evidence>
<dbReference type="Pfam" id="PF00450">
    <property type="entry name" value="Peptidase_S10"/>
    <property type="match status" value="2"/>
</dbReference>
<evidence type="ECO:0000256" key="5">
    <source>
        <dbReference type="ARBA" id="ARBA00022670"/>
    </source>
</evidence>
<evidence type="ECO:0000313" key="12">
    <source>
        <dbReference type="EMBL" id="KAF3499321.1"/>
    </source>
</evidence>
<keyword evidence="5 11" id="KW-0645">Protease</keyword>
<keyword evidence="4 11" id="KW-0121">Carboxypeptidase</keyword>
<dbReference type="PRINTS" id="PR00724">
    <property type="entry name" value="CRBOXYPTASEC"/>
</dbReference>
<comment type="subcellular location">
    <subcellularLocation>
        <location evidence="1">Secreted</location>
    </subcellularLocation>
</comment>
<feature type="signal peptide" evidence="11">
    <location>
        <begin position="1"/>
        <end position="20"/>
    </location>
</feature>
<dbReference type="InterPro" id="IPR018202">
    <property type="entry name" value="Ser_caboxypep_ser_AS"/>
</dbReference>
<proteinExistence type="inferred from homology"/>
<dbReference type="AlphaFoldDB" id="A0A8S9NAD6"/>
<dbReference type="InterPro" id="IPR001563">
    <property type="entry name" value="Peptidase_S10"/>
</dbReference>
<dbReference type="SUPFAM" id="SSF53474">
    <property type="entry name" value="alpha/beta-Hydrolases"/>
    <property type="match status" value="2"/>
</dbReference>
<dbReference type="Gene3D" id="3.40.50.1820">
    <property type="entry name" value="alpha/beta hydrolase"/>
    <property type="match status" value="1"/>
</dbReference>
<name>A0A8S9NAD6_BRACR</name>
<evidence type="ECO:0000256" key="2">
    <source>
        <dbReference type="ARBA" id="ARBA00009431"/>
    </source>
</evidence>
<evidence type="ECO:0000256" key="7">
    <source>
        <dbReference type="ARBA" id="ARBA00022801"/>
    </source>
</evidence>
<comment type="caution">
    <text evidence="12">The sequence shown here is derived from an EMBL/GenBank/DDBJ whole genome shotgun (WGS) entry which is preliminary data.</text>
</comment>
<accession>A0A8S9NAD6</accession>
<sequence length="538" mass="60293">MKKNALWLLLVLMLPAIACGRKPEKKVTVSSGRKEEDLVSGLPGQPPVNFRHYAGYVDLGPRQKQKALFYWFFEAQHNSSGRPLVLWLNGEPLESGDVYGPGSLIVTWTSFNVLFFLSQTFNVQFLFLAVKTFRFVFTFFGFKILGPGCSSVAYGAAQELGPFLVRTNGGNLTFNDFSWNKEANMLFLEAPVGVGFSYTNNSVDLGKLGDQVTAEDSLDFLINWFTKFPEFRSNDFYLTGESYAGHYVPQLAEVIYDRNKKVPIDSRINLKGFMIGNAAINEETDMAGLVDYAWSHAIVSDELHSNIHSTCRLGEEQTSNTTIQCYENIKAFMEAYNDIDIYSIYTPVCLSSDSSSSSSQRRPKLVVSPSLFTYHDMWDRFPAAGYDPCTEAYTENYFNRKDVQVALHANVTNLPYPYTPCSGVIRRWGEALTTVLPIIQKLLTGGLRIWIYSGDTDGRVPVTSTRYSIKKMGSKVELPWRSWFHASQVAGWVETYAGGLTFATVRGAGHQVPVFAPAQSLTLFSHFLSSTPLPSKRF</sequence>
<dbReference type="GO" id="GO:0006508">
    <property type="term" value="P:proteolysis"/>
    <property type="evidence" value="ECO:0007669"/>
    <property type="project" value="UniProtKB-KW"/>
</dbReference>
<dbReference type="Proteomes" id="UP000712600">
    <property type="component" value="Unassembled WGS sequence"/>
</dbReference>
<evidence type="ECO:0000256" key="9">
    <source>
        <dbReference type="ARBA" id="ARBA00023180"/>
    </source>
</evidence>
<evidence type="ECO:0000256" key="3">
    <source>
        <dbReference type="ARBA" id="ARBA00022525"/>
    </source>
</evidence>
<dbReference type="InterPro" id="IPR033124">
    <property type="entry name" value="Ser_caboxypep_his_AS"/>
</dbReference>
<reference evidence="12" key="1">
    <citation type="submission" date="2019-12" db="EMBL/GenBank/DDBJ databases">
        <title>Genome sequencing and annotation of Brassica cretica.</title>
        <authorList>
            <person name="Studholme D.J."/>
            <person name="Sarris P."/>
        </authorList>
    </citation>
    <scope>NUCLEOTIDE SEQUENCE</scope>
    <source>
        <strain evidence="12">PFS-109/04</strain>
        <tissue evidence="12">Leaf</tissue>
    </source>
</reference>
<keyword evidence="9" id="KW-0325">Glycoprotein</keyword>
<protein>
    <recommendedName>
        <fullName evidence="11">Carboxypeptidase</fullName>
        <ecNumber evidence="11">3.4.16.-</ecNumber>
    </recommendedName>
</protein>
<evidence type="ECO:0000256" key="6">
    <source>
        <dbReference type="ARBA" id="ARBA00022729"/>
    </source>
</evidence>
<dbReference type="Gene3D" id="6.10.250.940">
    <property type="match status" value="1"/>
</dbReference>
<dbReference type="PROSITE" id="PS00131">
    <property type="entry name" value="CARBOXYPEPT_SER_SER"/>
    <property type="match status" value="1"/>
</dbReference>
<evidence type="ECO:0000256" key="1">
    <source>
        <dbReference type="ARBA" id="ARBA00004613"/>
    </source>
</evidence>
<evidence type="ECO:0000256" key="8">
    <source>
        <dbReference type="ARBA" id="ARBA00023157"/>
    </source>
</evidence>
<dbReference type="FunFam" id="3.40.50.11320:FF:000001">
    <property type="entry name" value="Carboxypeptidase"/>
    <property type="match status" value="1"/>
</dbReference>
<dbReference type="PROSITE" id="PS00560">
    <property type="entry name" value="CARBOXYPEPT_SER_HIS"/>
    <property type="match status" value="1"/>
</dbReference>
<evidence type="ECO:0000256" key="4">
    <source>
        <dbReference type="ARBA" id="ARBA00022645"/>
    </source>
</evidence>
<comment type="similarity">
    <text evidence="2 11">Belongs to the peptidase S10 family.</text>
</comment>
<dbReference type="Gene3D" id="3.40.50.11320">
    <property type="match status" value="1"/>
</dbReference>
<evidence type="ECO:0000313" key="13">
    <source>
        <dbReference type="Proteomes" id="UP000712600"/>
    </source>
</evidence>